<protein>
    <recommendedName>
        <fullName evidence="3">Sulfotransferase</fullName>
        <ecNumber evidence="3">2.8.2.-</ecNumber>
    </recommendedName>
</protein>
<dbReference type="KEGG" id="dzi:111275090"/>
<dbReference type="PANTHER" id="PTHR11783">
    <property type="entry name" value="SULFOTRANSFERASE SULT"/>
    <property type="match status" value="1"/>
</dbReference>
<evidence type="ECO:0000313" key="6">
    <source>
        <dbReference type="RefSeq" id="XP_022715965.1"/>
    </source>
</evidence>
<evidence type="ECO:0000256" key="2">
    <source>
        <dbReference type="ARBA" id="ARBA00022679"/>
    </source>
</evidence>
<evidence type="ECO:0000313" key="5">
    <source>
        <dbReference type="Proteomes" id="UP000515121"/>
    </source>
</evidence>
<keyword evidence="2 3" id="KW-0808">Transferase</keyword>
<dbReference type="Gene3D" id="3.40.50.300">
    <property type="entry name" value="P-loop containing nucleotide triphosphate hydrolases"/>
    <property type="match status" value="1"/>
</dbReference>
<dbReference type="Pfam" id="PF00685">
    <property type="entry name" value="Sulfotransfer_1"/>
    <property type="match status" value="1"/>
</dbReference>
<feature type="domain" description="Sulfotransferase" evidence="4">
    <location>
        <begin position="81"/>
        <end position="341"/>
    </location>
</feature>
<dbReference type="Proteomes" id="UP000515121">
    <property type="component" value="Unplaced"/>
</dbReference>
<reference evidence="6" key="1">
    <citation type="submission" date="2025-08" db="UniProtKB">
        <authorList>
            <consortium name="RefSeq"/>
        </authorList>
    </citation>
    <scope>IDENTIFICATION</scope>
    <source>
        <tissue evidence="6">Fruit stalk</tissue>
    </source>
</reference>
<dbReference type="AlphaFoldDB" id="A0A6P5WIL3"/>
<dbReference type="EC" id="2.8.2.-" evidence="3"/>
<evidence type="ECO:0000256" key="1">
    <source>
        <dbReference type="ARBA" id="ARBA00005771"/>
    </source>
</evidence>
<dbReference type="GeneID" id="111275090"/>
<organism evidence="5 6">
    <name type="scientific">Durio zibethinus</name>
    <name type="common">Durian</name>
    <dbReference type="NCBI Taxonomy" id="66656"/>
    <lineage>
        <taxon>Eukaryota</taxon>
        <taxon>Viridiplantae</taxon>
        <taxon>Streptophyta</taxon>
        <taxon>Embryophyta</taxon>
        <taxon>Tracheophyta</taxon>
        <taxon>Spermatophyta</taxon>
        <taxon>Magnoliopsida</taxon>
        <taxon>eudicotyledons</taxon>
        <taxon>Gunneridae</taxon>
        <taxon>Pentapetalae</taxon>
        <taxon>rosids</taxon>
        <taxon>malvids</taxon>
        <taxon>Malvales</taxon>
        <taxon>Malvaceae</taxon>
        <taxon>Helicteroideae</taxon>
        <taxon>Durio</taxon>
    </lineage>
</organism>
<comment type="similarity">
    <text evidence="1 3">Belongs to the sulfotransferase 1 family.</text>
</comment>
<dbReference type="InterPro" id="IPR000863">
    <property type="entry name" value="Sulfotransferase_dom"/>
</dbReference>
<sequence>MAAFVLPSSLCNKITKSYNEEKDLQPMIDRTCKRYRETLPSLSVGKGWMTEHLVHYHGFWLTPKAALKGVMWIQDHFKPRPTDIFLATFPKTGTTWLKALVFAIINRTRYDFSDHPLLTTGPHDCFPFLDAYLYQNDQSVSNLDAFPSPRLLSTHMPYTLLPDSSAGSRFVYICRDPKDVLVSKWLFMNKLRPKELPPLSLEEAFKLFCQGISHYGPYWDHVLGYWKESLKTPEKILFLKYEELKKEPLVVVKRLAEFLGHPISMGEESKGVVQEIVRLCSFENLTNLEVNKRSLQKFSSDIIVDSRHFFRKGEVGDSKNYLTAEMIERLDEITVDKIYGSGLIFGT</sequence>
<gene>
    <name evidence="6" type="primary">LOC111275090</name>
</gene>
<dbReference type="InterPro" id="IPR027417">
    <property type="entry name" value="P-loop_NTPase"/>
</dbReference>
<dbReference type="SUPFAM" id="SSF52540">
    <property type="entry name" value="P-loop containing nucleoside triphosphate hydrolases"/>
    <property type="match status" value="1"/>
</dbReference>
<keyword evidence="5" id="KW-1185">Reference proteome</keyword>
<evidence type="ECO:0000259" key="4">
    <source>
        <dbReference type="Pfam" id="PF00685"/>
    </source>
</evidence>
<evidence type="ECO:0000256" key="3">
    <source>
        <dbReference type="RuleBase" id="RU361155"/>
    </source>
</evidence>
<proteinExistence type="inferred from homology"/>
<dbReference type="GO" id="GO:0008146">
    <property type="term" value="F:sulfotransferase activity"/>
    <property type="evidence" value="ECO:0007669"/>
    <property type="project" value="InterPro"/>
</dbReference>
<dbReference type="OrthoDB" id="205623at2759"/>
<dbReference type="RefSeq" id="XP_022715965.1">
    <property type="nucleotide sequence ID" value="XM_022860230.1"/>
</dbReference>
<name>A0A6P5WIL3_DURZI</name>
<accession>A0A6P5WIL3</accession>